<protein>
    <submittedName>
        <fullName evidence="2">Uncharacterized protein</fullName>
    </submittedName>
</protein>
<dbReference type="EMBL" id="VITF01000001">
    <property type="protein sequence ID" value="TWA74146.1"/>
    <property type="molecule type" value="Genomic_DNA"/>
</dbReference>
<keyword evidence="1" id="KW-0812">Transmembrane</keyword>
<keyword evidence="1" id="KW-0472">Membrane</keyword>
<sequence>MRDWIAGHALPGTRRRVGLLQSTMTAILPGRGALSERTSGEGDDHSGGGPATFGTRAALAVLAVPLLVLIVTALVAIVFGGR</sequence>
<organism evidence="2 3">
    <name type="scientific">Azospirillum brasilense</name>
    <dbReference type="NCBI Taxonomy" id="192"/>
    <lineage>
        <taxon>Bacteria</taxon>
        <taxon>Pseudomonadati</taxon>
        <taxon>Pseudomonadota</taxon>
        <taxon>Alphaproteobacteria</taxon>
        <taxon>Rhodospirillales</taxon>
        <taxon>Azospirillaceae</taxon>
        <taxon>Azospirillum</taxon>
    </lineage>
</organism>
<evidence type="ECO:0000313" key="2">
    <source>
        <dbReference type="EMBL" id="TWA74146.1"/>
    </source>
</evidence>
<reference evidence="2 3" key="1">
    <citation type="submission" date="2019-06" db="EMBL/GenBank/DDBJ databases">
        <title>Genomic Encyclopedia of Type Strains, Phase IV (KMG-V): Genome sequencing to study the core and pangenomes of soil and plant-associated prokaryotes.</title>
        <authorList>
            <person name="Whitman W."/>
        </authorList>
    </citation>
    <scope>NUCLEOTIDE SEQUENCE [LARGE SCALE GENOMIC DNA]</scope>
    <source>
        <strain evidence="2 3">BR 11796</strain>
    </source>
</reference>
<dbReference type="AlphaFoldDB" id="A0A560BNG7"/>
<accession>A0A560BNG7</accession>
<evidence type="ECO:0000256" key="1">
    <source>
        <dbReference type="SAM" id="Phobius"/>
    </source>
</evidence>
<keyword evidence="1" id="KW-1133">Transmembrane helix</keyword>
<name>A0A560BNG7_AZOBR</name>
<comment type="caution">
    <text evidence="2">The sequence shown here is derived from an EMBL/GenBank/DDBJ whole genome shotgun (WGS) entry which is preliminary data.</text>
</comment>
<evidence type="ECO:0000313" key="3">
    <source>
        <dbReference type="Proteomes" id="UP000316083"/>
    </source>
</evidence>
<feature type="transmembrane region" description="Helical" evidence="1">
    <location>
        <begin position="57"/>
        <end position="79"/>
    </location>
</feature>
<dbReference type="RefSeq" id="WP_186464701.1">
    <property type="nucleotide sequence ID" value="NZ_VITF01000001.1"/>
</dbReference>
<proteinExistence type="predicted"/>
<gene>
    <name evidence="2" type="ORF">FBZ82_101161</name>
</gene>
<dbReference type="Proteomes" id="UP000316083">
    <property type="component" value="Unassembled WGS sequence"/>
</dbReference>